<dbReference type="AlphaFoldDB" id="A0AAC9UN57"/>
<dbReference type="KEGG" id="png:PNIG_b0118"/>
<accession>A0AAC9UN57</accession>
<organism evidence="1 2">
    <name type="scientific">Pseudoalteromonas nigrifaciens</name>
    <dbReference type="NCBI Taxonomy" id="28109"/>
    <lineage>
        <taxon>Bacteria</taxon>
        <taxon>Pseudomonadati</taxon>
        <taxon>Pseudomonadota</taxon>
        <taxon>Gammaproteobacteria</taxon>
        <taxon>Alteromonadales</taxon>
        <taxon>Pseudoalteromonadaceae</taxon>
        <taxon>Pseudoalteromonas</taxon>
    </lineage>
</organism>
<name>A0AAC9UN57_9GAMM</name>
<keyword evidence="2" id="KW-1185">Reference proteome</keyword>
<evidence type="ECO:0000313" key="1">
    <source>
        <dbReference type="EMBL" id="ASM55766.1"/>
    </source>
</evidence>
<evidence type="ECO:0000313" key="2">
    <source>
        <dbReference type="Proteomes" id="UP000198329"/>
    </source>
</evidence>
<dbReference type="EMBL" id="CP011037">
    <property type="protein sequence ID" value="ASM55766.1"/>
    <property type="molecule type" value="Genomic_DNA"/>
</dbReference>
<sequence>MLVYIAFFSKLNVRKQGVALMQQIGIYEQLITQVIEQNLNHDTIF</sequence>
<protein>
    <submittedName>
        <fullName evidence="1">Uncharacterized protein</fullName>
    </submittedName>
</protein>
<proteinExistence type="predicted"/>
<reference evidence="1 2" key="1">
    <citation type="submission" date="2015-03" db="EMBL/GenBank/DDBJ databases">
        <authorList>
            <person name="Xie B.-B."/>
            <person name="Rong J.-C."/>
            <person name="Qin Q.-L."/>
            <person name="Zhang Y.-Z."/>
        </authorList>
    </citation>
    <scope>NUCLEOTIDE SEQUENCE [LARGE SCALE GENOMIC DNA]</scope>
    <source>
        <strain evidence="1 2">KMM 661</strain>
    </source>
</reference>
<dbReference type="Proteomes" id="UP000198329">
    <property type="component" value="Chromosome II"/>
</dbReference>
<gene>
    <name evidence="1" type="ORF">PNIG_b0118</name>
</gene>